<dbReference type="EMBL" id="OZ021745">
    <property type="protein sequence ID" value="CAK9313337.1"/>
    <property type="molecule type" value="Genomic_DNA"/>
</dbReference>
<feature type="region of interest" description="Disordered" evidence="1">
    <location>
        <begin position="1"/>
        <end position="48"/>
    </location>
</feature>
<protein>
    <submittedName>
        <fullName evidence="2">Uncharacterized protein</fullName>
    </submittedName>
</protein>
<organism evidence="2 3">
    <name type="scientific">Citrullus colocynthis</name>
    <name type="common">colocynth</name>
    <dbReference type="NCBI Taxonomy" id="252529"/>
    <lineage>
        <taxon>Eukaryota</taxon>
        <taxon>Viridiplantae</taxon>
        <taxon>Streptophyta</taxon>
        <taxon>Embryophyta</taxon>
        <taxon>Tracheophyta</taxon>
        <taxon>Spermatophyta</taxon>
        <taxon>Magnoliopsida</taxon>
        <taxon>eudicotyledons</taxon>
        <taxon>Gunneridae</taxon>
        <taxon>Pentapetalae</taxon>
        <taxon>rosids</taxon>
        <taxon>fabids</taxon>
        <taxon>Cucurbitales</taxon>
        <taxon>Cucurbitaceae</taxon>
        <taxon>Benincaseae</taxon>
        <taxon>Citrullus</taxon>
    </lineage>
</organism>
<dbReference type="Proteomes" id="UP001642487">
    <property type="component" value="Chromosome 11"/>
</dbReference>
<gene>
    <name evidence="2" type="ORF">CITCOLO1_LOCUS5051</name>
</gene>
<evidence type="ECO:0000256" key="1">
    <source>
        <dbReference type="SAM" id="MobiDB-lite"/>
    </source>
</evidence>
<name>A0ABP0XYV2_9ROSI</name>
<evidence type="ECO:0000313" key="3">
    <source>
        <dbReference type="Proteomes" id="UP001642487"/>
    </source>
</evidence>
<keyword evidence="3" id="KW-1185">Reference proteome</keyword>
<reference evidence="2 3" key="1">
    <citation type="submission" date="2024-03" db="EMBL/GenBank/DDBJ databases">
        <authorList>
            <person name="Gkanogiannis A."/>
            <person name="Becerra Lopez-Lavalle L."/>
        </authorList>
    </citation>
    <scope>NUCLEOTIDE SEQUENCE [LARGE SCALE GENOMIC DNA]</scope>
</reference>
<feature type="compositionally biased region" description="Polar residues" evidence="1">
    <location>
        <begin position="78"/>
        <end position="92"/>
    </location>
</feature>
<proteinExistence type="predicted"/>
<sequence>MSMHLQFRSKTETSLAPLSYLTSKQTGGRDGRRQVTRHCSSEYSSRPDYIVPAESTYRDYKGLKKLPFTSVVQQTLNSLDGSQPKSIKSSQFALYPSEKRQLEPSKSGNTDCGLPKRRNHKRVDDLSSSSYSSSYSDDRNVSEDASSEEKN</sequence>
<evidence type="ECO:0000313" key="2">
    <source>
        <dbReference type="EMBL" id="CAK9313337.1"/>
    </source>
</evidence>
<feature type="compositionally biased region" description="Polar residues" evidence="1">
    <location>
        <begin position="12"/>
        <end position="26"/>
    </location>
</feature>
<feature type="compositionally biased region" description="Basic and acidic residues" evidence="1">
    <location>
        <begin position="136"/>
        <end position="151"/>
    </location>
</feature>
<accession>A0ABP0XYV2</accession>
<feature type="region of interest" description="Disordered" evidence="1">
    <location>
        <begin position="78"/>
        <end position="151"/>
    </location>
</feature>